<proteinExistence type="predicted"/>
<protein>
    <submittedName>
        <fullName evidence="1">Uncharacterized protein</fullName>
    </submittedName>
</protein>
<name>A0AAV4N1Z0_CAEEX</name>
<reference evidence="1 2" key="1">
    <citation type="submission" date="2021-06" db="EMBL/GenBank/DDBJ databases">
        <title>Caerostris extrusa draft genome.</title>
        <authorList>
            <person name="Kono N."/>
            <person name="Arakawa K."/>
        </authorList>
    </citation>
    <scope>NUCLEOTIDE SEQUENCE [LARGE SCALE GENOMIC DNA]</scope>
</reference>
<accession>A0AAV4N1Z0</accession>
<feature type="non-terminal residue" evidence="1">
    <location>
        <position position="1"/>
    </location>
</feature>
<evidence type="ECO:0000313" key="1">
    <source>
        <dbReference type="EMBL" id="GIX78289.1"/>
    </source>
</evidence>
<organism evidence="1 2">
    <name type="scientific">Caerostris extrusa</name>
    <name type="common">Bark spider</name>
    <name type="synonym">Caerostris bankana</name>
    <dbReference type="NCBI Taxonomy" id="172846"/>
    <lineage>
        <taxon>Eukaryota</taxon>
        <taxon>Metazoa</taxon>
        <taxon>Ecdysozoa</taxon>
        <taxon>Arthropoda</taxon>
        <taxon>Chelicerata</taxon>
        <taxon>Arachnida</taxon>
        <taxon>Araneae</taxon>
        <taxon>Araneomorphae</taxon>
        <taxon>Entelegynae</taxon>
        <taxon>Araneoidea</taxon>
        <taxon>Araneidae</taxon>
        <taxon>Caerostris</taxon>
    </lineage>
</organism>
<comment type="caution">
    <text evidence="1">The sequence shown here is derived from an EMBL/GenBank/DDBJ whole genome shotgun (WGS) entry which is preliminary data.</text>
</comment>
<evidence type="ECO:0000313" key="2">
    <source>
        <dbReference type="Proteomes" id="UP001054945"/>
    </source>
</evidence>
<keyword evidence="2" id="KW-1185">Reference proteome</keyword>
<dbReference type="Proteomes" id="UP001054945">
    <property type="component" value="Unassembled WGS sequence"/>
</dbReference>
<sequence>EIEKGIALSQKYNREPENSRFTLSLSCSRDFNIPVLDLVRAVDLGSPTSRELRLEREKESNIEFYHSLGYNLYFLLFRPCL</sequence>
<gene>
    <name evidence="1" type="ORF">CEXT_537041</name>
</gene>
<dbReference type="AlphaFoldDB" id="A0AAV4N1Z0"/>
<dbReference type="EMBL" id="BPLR01020399">
    <property type="protein sequence ID" value="GIX78289.1"/>
    <property type="molecule type" value="Genomic_DNA"/>
</dbReference>